<dbReference type="AlphaFoldDB" id="A0A3S9YCF1"/>
<evidence type="ECO:0000313" key="1">
    <source>
        <dbReference type="EMBL" id="AZS72696.1"/>
    </source>
</evidence>
<dbReference type="Proteomes" id="UP000275579">
    <property type="component" value="Chromosome"/>
</dbReference>
<protein>
    <submittedName>
        <fullName evidence="1">Uncharacterized protein</fullName>
    </submittedName>
</protein>
<sequence>MKTLMPYATLAGAVTLKVAGAKLDGRDLPLEMVSQQDRVIAVHQVERDAWTEARFELWAELPDTELLSGRWADVTCVAVLVEGATNSRTVTRLRRSPDGTWIGSIALARGSYRGRPELSVSVVATVDGVEGRIIGVSDDNWVIDLEARRPERYRQLHINEIDFRDGGQEWLRAFKDAPWLVETSGDMPTVHLNTGFEGIAELLDSGATPMEKSVRGMLAAQIATDAWTAMFHSAVSDLEVGEDGTPQWPTGWRDWVLRSMLSDVLPELSSTDALLEIHSRRSESSGWNELQLRIQYAAARRSRVAKNLGSVVRVLDRSGEGNQT</sequence>
<proteinExistence type="predicted"/>
<name>A0A3S9YCF1_9ACTN</name>
<organism evidence="1 2">
    <name type="scientific">Streptomyces lydicus</name>
    <dbReference type="NCBI Taxonomy" id="47763"/>
    <lineage>
        <taxon>Bacteria</taxon>
        <taxon>Bacillati</taxon>
        <taxon>Actinomycetota</taxon>
        <taxon>Actinomycetes</taxon>
        <taxon>Kitasatosporales</taxon>
        <taxon>Streptomycetaceae</taxon>
        <taxon>Streptomyces</taxon>
    </lineage>
</organism>
<accession>A0A3S9YCF1</accession>
<reference evidence="1 2" key="1">
    <citation type="submission" date="2018-04" db="EMBL/GenBank/DDBJ databases">
        <title>Complete genome sequences of Streptomyces lydicus strain WYEC and characterization of antagonistic properties of biological control agents.</title>
        <authorList>
            <person name="Mariita R.M."/>
            <person name="Sello J.K."/>
        </authorList>
    </citation>
    <scope>NUCLEOTIDE SEQUENCE [LARGE SCALE GENOMIC DNA]</scope>
    <source>
        <strain evidence="1 2">WYEC 108</strain>
    </source>
</reference>
<gene>
    <name evidence="1" type="ORF">DDE74_18510</name>
</gene>
<dbReference type="EMBL" id="CP029042">
    <property type="protein sequence ID" value="AZS72696.1"/>
    <property type="molecule type" value="Genomic_DNA"/>
</dbReference>
<evidence type="ECO:0000313" key="2">
    <source>
        <dbReference type="Proteomes" id="UP000275579"/>
    </source>
</evidence>
<dbReference type="RefSeq" id="WP_127151798.1">
    <property type="nucleotide sequence ID" value="NZ_CP029042.1"/>
</dbReference>